<accession>A0A381RFU6</accession>
<organism evidence="2">
    <name type="scientific">marine metagenome</name>
    <dbReference type="NCBI Taxonomy" id="408172"/>
    <lineage>
        <taxon>unclassified sequences</taxon>
        <taxon>metagenomes</taxon>
        <taxon>ecological metagenomes</taxon>
    </lineage>
</organism>
<dbReference type="SUPFAM" id="SSF54862">
    <property type="entry name" value="4Fe-4S ferredoxins"/>
    <property type="match status" value="1"/>
</dbReference>
<reference evidence="2" key="1">
    <citation type="submission" date="2018-05" db="EMBL/GenBank/DDBJ databases">
        <authorList>
            <person name="Lanie J.A."/>
            <person name="Ng W.-L."/>
            <person name="Kazmierczak K.M."/>
            <person name="Andrzejewski T.M."/>
            <person name="Davidsen T.M."/>
            <person name="Wayne K.J."/>
            <person name="Tettelin H."/>
            <person name="Glass J.I."/>
            <person name="Rusch D."/>
            <person name="Podicherti R."/>
            <person name="Tsui H.-C.T."/>
            <person name="Winkler M.E."/>
        </authorList>
    </citation>
    <scope>NUCLEOTIDE SEQUENCE</scope>
</reference>
<name>A0A381RFU6_9ZZZZ</name>
<dbReference type="AlphaFoldDB" id="A0A381RFU6"/>
<dbReference type="PROSITE" id="PS51379">
    <property type="entry name" value="4FE4S_FER_2"/>
    <property type="match status" value="1"/>
</dbReference>
<gene>
    <name evidence="2" type="ORF">METZ01_LOCUS40937</name>
</gene>
<evidence type="ECO:0000313" key="2">
    <source>
        <dbReference type="EMBL" id="SUZ88083.1"/>
    </source>
</evidence>
<sequence>MWTKMMSGPRKRAPKKIAVIDPDACFGAFACSICQAACPVDDCIIEQPDADGRMVCAVRVEACIGCGLCVSLGNATAPQPRDFGCPTDYDAIDLIPYDEVVQLLEDDATQSPEMVGT</sequence>
<dbReference type="InterPro" id="IPR017896">
    <property type="entry name" value="4Fe4S_Fe-S-bd"/>
</dbReference>
<evidence type="ECO:0000259" key="1">
    <source>
        <dbReference type="PROSITE" id="PS51379"/>
    </source>
</evidence>
<protein>
    <recommendedName>
        <fullName evidence="1">4Fe-4S ferredoxin-type domain-containing protein</fullName>
    </recommendedName>
</protein>
<feature type="domain" description="4Fe-4S ferredoxin-type" evidence="1">
    <location>
        <begin position="16"/>
        <end position="49"/>
    </location>
</feature>
<dbReference type="EMBL" id="UINC01001753">
    <property type="protein sequence ID" value="SUZ88083.1"/>
    <property type="molecule type" value="Genomic_DNA"/>
</dbReference>
<proteinExistence type="predicted"/>